<evidence type="ECO:0000256" key="7">
    <source>
        <dbReference type="RuleBase" id="RU363032"/>
    </source>
</evidence>
<keyword evidence="2 7" id="KW-0813">Transport</keyword>
<comment type="similarity">
    <text evidence="7">Belongs to the binding-protein-dependent transport system permease family.</text>
</comment>
<evidence type="ECO:0000313" key="10">
    <source>
        <dbReference type="Proteomes" id="UP001214553"/>
    </source>
</evidence>
<dbReference type="InterPro" id="IPR035906">
    <property type="entry name" value="MetI-like_sf"/>
</dbReference>
<dbReference type="InterPro" id="IPR000515">
    <property type="entry name" value="MetI-like"/>
</dbReference>
<reference evidence="9 10" key="1">
    <citation type="submission" date="2023-03" db="EMBL/GenBank/DDBJ databases">
        <title>Genome sequence of Microbacterium sp. KACC 23027.</title>
        <authorList>
            <person name="Kim S."/>
            <person name="Heo J."/>
            <person name="Kwon S.-W."/>
        </authorList>
    </citation>
    <scope>NUCLEOTIDE SEQUENCE [LARGE SCALE GENOMIC DNA]</scope>
    <source>
        <strain evidence="9 10">KACC 23027</strain>
    </source>
</reference>
<keyword evidence="3" id="KW-1003">Cell membrane</keyword>
<gene>
    <name evidence="9" type="ORF">PU630_14665</name>
</gene>
<evidence type="ECO:0000256" key="3">
    <source>
        <dbReference type="ARBA" id="ARBA00022475"/>
    </source>
</evidence>
<comment type="subcellular location">
    <subcellularLocation>
        <location evidence="1 7">Cell membrane</location>
        <topology evidence="1 7">Multi-pass membrane protein</topology>
    </subcellularLocation>
</comment>
<dbReference type="Gene3D" id="1.10.3720.10">
    <property type="entry name" value="MetI-like"/>
    <property type="match status" value="1"/>
</dbReference>
<sequence length="315" mass="33258">MPRLLGRTALQIVALLFIVTALVFALQSLVPGDAARAILGSSGDEQLYLQLREKLGLDTPLWQQYLGYWGQVFHGSLGTTLTTGVPVLQTLIDRLPITLSLVVLSVLVSGTLGVLLGVAAARGRRWTRTLADVASLAGTAFPNFWLAILLILGFAVAIPLFPATGYADFTDSPADWARSLVLPVIALSVGGVGLIAKTTRDGMLRALHSDFARTLRANGVTERRVVWAHALKNSALLVLPALSVSFIASLGGAVLIENVFALNGLGSLVVSAVAAHEIYQVLGVAILFTVIVGIVNLLVDVMHGLFDPRLRGGAS</sequence>
<organism evidence="9 10">
    <name type="scientific">Microbacterium horticulturae</name>
    <dbReference type="NCBI Taxonomy" id="3028316"/>
    <lineage>
        <taxon>Bacteria</taxon>
        <taxon>Bacillati</taxon>
        <taxon>Actinomycetota</taxon>
        <taxon>Actinomycetes</taxon>
        <taxon>Micrococcales</taxon>
        <taxon>Microbacteriaceae</taxon>
        <taxon>Microbacterium</taxon>
    </lineage>
</organism>
<dbReference type="InterPro" id="IPR045621">
    <property type="entry name" value="BPD_transp_1_N"/>
</dbReference>
<feature type="transmembrane region" description="Helical" evidence="7">
    <location>
        <begin position="97"/>
        <end position="121"/>
    </location>
</feature>
<evidence type="ECO:0000256" key="6">
    <source>
        <dbReference type="ARBA" id="ARBA00023136"/>
    </source>
</evidence>
<keyword evidence="6 7" id="KW-0472">Membrane</keyword>
<feature type="transmembrane region" description="Helical" evidence="7">
    <location>
        <begin position="234"/>
        <end position="256"/>
    </location>
</feature>
<evidence type="ECO:0000256" key="1">
    <source>
        <dbReference type="ARBA" id="ARBA00004651"/>
    </source>
</evidence>
<feature type="domain" description="ABC transmembrane type-1" evidence="8">
    <location>
        <begin position="95"/>
        <end position="299"/>
    </location>
</feature>
<feature type="transmembrane region" description="Helical" evidence="7">
    <location>
        <begin position="176"/>
        <end position="196"/>
    </location>
</feature>
<keyword evidence="10" id="KW-1185">Reference proteome</keyword>
<evidence type="ECO:0000256" key="2">
    <source>
        <dbReference type="ARBA" id="ARBA00022448"/>
    </source>
</evidence>
<dbReference type="RefSeq" id="WP_275277797.1">
    <property type="nucleotide sequence ID" value="NZ_CP119108.1"/>
</dbReference>
<dbReference type="Pfam" id="PF00528">
    <property type="entry name" value="BPD_transp_1"/>
    <property type="match status" value="1"/>
</dbReference>
<evidence type="ECO:0000256" key="4">
    <source>
        <dbReference type="ARBA" id="ARBA00022692"/>
    </source>
</evidence>
<accession>A0ABY8BWA2</accession>
<feature type="transmembrane region" description="Helical" evidence="7">
    <location>
        <begin position="278"/>
        <end position="299"/>
    </location>
</feature>
<evidence type="ECO:0000313" key="9">
    <source>
        <dbReference type="EMBL" id="WEG08469.1"/>
    </source>
</evidence>
<dbReference type="PANTHER" id="PTHR43163">
    <property type="entry name" value="DIPEPTIDE TRANSPORT SYSTEM PERMEASE PROTEIN DPPB-RELATED"/>
    <property type="match status" value="1"/>
</dbReference>
<dbReference type="EMBL" id="CP119108">
    <property type="protein sequence ID" value="WEG08469.1"/>
    <property type="molecule type" value="Genomic_DNA"/>
</dbReference>
<dbReference type="PANTHER" id="PTHR43163:SF6">
    <property type="entry name" value="DIPEPTIDE TRANSPORT SYSTEM PERMEASE PROTEIN DPPB-RELATED"/>
    <property type="match status" value="1"/>
</dbReference>
<keyword evidence="4 7" id="KW-0812">Transmembrane</keyword>
<name>A0ABY8BWA2_9MICO</name>
<dbReference type="SUPFAM" id="SSF161098">
    <property type="entry name" value="MetI-like"/>
    <property type="match status" value="1"/>
</dbReference>
<dbReference type="Pfam" id="PF19300">
    <property type="entry name" value="BPD_transp_1_N"/>
    <property type="match status" value="1"/>
</dbReference>
<dbReference type="PROSITE" id="PS50928">
    <property type="entry name" value="ABC_TM1"/>
    <property type="match status" value="1"/>
</dbReference>
<proteinExistence type="inferred from homology"/>
<evidence type="ECO:0000259" key="8">
    <source>
        <dbReference type="PROSITE" id="PS50928"/>
    </source>
</evidence>
<protein>
    <submittedName>
        <fullName evidence="9">ABC transporter permease</fullName>
    </submittedName>
</protein>
<dbReference type="CDD" id="cd06261">
    <property type="entry name" value="TM_PBP2"/>
    <property type="match status" value="1"/>
</dbReference>
<keyword evidence="5 7" id="KW-1133">Transmembrane helix</keyword>
<dbReference type="Proteomes" id="UP001214553">
    <property type="component" value="Chromosome"/>
</dbReference>
<evidence type="ECO:0000256" key="5">
    <source>
        <dbReference type="ARBA" id="ARBA00022989"/>
    </source>
</evidence>
<feature type="transmembrane region" description="Helical" evidence="7">
    <location>
        <begin position="133"/>
        <end position="156"/>
    </location>
</feature>